<dbReference type="PATRIC" id="fig|1391654.3.peg.1831"/>
<feature type="region of interest" description="Disordered" evidence="2">
    <location>
        <begin position="200"/>
        <end position="266"/>
    </location>
</feature>
<proteinExistence type="predicted"/>
<protein>
    <submittedName>
        <fullName evidence="4">Uncharacterized protein</fullName>
    </submittedName>
</protein>
<evidence type="ECO:0000313" key="5">
    <source>
        <dbReference type="Proteomes" id="UP000064967"/>
    </source>
</evidence>
<accession>A0A0K1PPV2</accession>
<dbReference type="EMBL" id="CP012333">
    <property type="protein sequence ID" value="AKU95149.1"/>
    <property type="molecule type" value="Genomic_DNA"/>
</dbReference>
<keyword evidence="3" id="KW-0812">Transmembrane</keyword>
<dbReference type="AlphaFoldDB" id="A0A0K1PPV2"/>
<evidence type="ECO:0000256" key="2">
    <source>
        <dbReference type="SAM" id="MobiDB-lite"/>
    </source>
</evidence>
<gene>
    <name evidence="4" type="ORF">AKJ09_01813</name>
</gene>
<name>A0A0K1PPV2_9BACT</name>
<keyword evidence="5" id="KW-1185">Reference proteome</keyword>
<feature type="coiled-coil region" evidence="1">
    <location>
        <begin position="24"/>
        <end position="68"/>
    </location>
</feature>
<dbReference type="KEGG" id="llu:AKJ09_01813"/>
<feature type="compositionally biased region" description="Polar residues" evidence="2">
    <location>
        <begin position="1"/>
        <end position="12"/>
    </location>
</feature>
<evidence type="ECO:0000313" key="4">
    <source>
        <dbReference type="EMBL" id="AKU95149.1"/>
    </source>
</evidence>
<keyword evidence="3" id="KW-1133">Transmembrane helix</keyword>
<evidence type="ECO:0000256" key="1">
    <source>
        <dbReference type="SAM" id="Coils"/>
    </source>
</evidence>
<keyword evidence="1" id="KW-0175">Coiled coil</keyword>
<dbReference type="RefSeq" id="WP_169927372.1">
    <property type="nucleotide sequence ID" value="NZ_CP012333.1"/>
</dbReference>
<reference evidence="4 5" key="1">
    <citation type="submission" date="2015-08" db="EMBL/GenBank/DDBJ databases">
        <authorList>
            <person name="Babu N.S."/>
            <person name="Beckwith C.J."/>
            <person name="Beseler K.G."/>
            <person name="Brison A."/>
            <person name="Carone J.V."/>
            <person name="Caskin T.P."/>
            <person name="Diamond M."/>
            <person name="Durham M.E."/>
            <person name="Foxe J.M."/>
            <person name="Go M."/>
            <person name="Henderson B.A."/>
            <person name="Jones I.B."/>
            <person name="McGettigan J.A."/>
            <person name="Micheletti S.J."/>
            <person name="Nasrallah M.E."/>
            <person name="Ortiz D."/>
            <person name="Piller C.R."/>
            <person name="Privatt S.R."/>
            <person name="Schneider S.L."/>
            <person name="Sharp S."/>
            <person name="Smith T.C."/>
            <person name="Stanton J.D."/>
            <person name="Ullery H.E."/>
            <person name="Wilson R.J."/>
            <person name="Serrano M.G."/>
            <person name="Buck G."/>
            <person name="Lee V."/>
            <person name="Wang Y."/>
            <person name="Carvalho R."/>
            <person name="Voegtly L."/>
            <person name="Shi R."/>
            <person name="Duckworth R."/>
            <person name="Johnson A."/>
            <person name="Loviza R."/>
            <person name="Walstead R."/>
            <person name="Shah Z."/>
            <person name="Kiflezghi M."/>
            <person name="Wade K."/>
            <person name="Ball S.L."/>
            <person name="Bradley K.W."/>
            <person name="Asai D.J."/>
            <person name="Bowman C.A."/>
            <person name="Russell D.A."/>
            <person name="Pope W.H."/>
            <person name="Jacobs-Sera D."/>
            <person name="Hendrix R.W."/>
            <person name="Hatfull G.F."/>
        </authorList>
    </citation>
    <scope>NUCLEOTIDE SEQUENCE [LARGE SCALE GENOMIC DNA]</scope>
    <source>
        <strain evidence="4 5">DSM 27648</strain>
    </source>
</reference>
<keyword evidence="3" id="KW-0472">Membrane</keyword>
<organism evidence="4 5">
    <name type="scientific">Labilithrix luteola</name>
    <dbReference type="NCBI Taxonomy" id="1391654"/>
    <lineage>
        <taxon>Bacteria</taxon>
        <taxon>Pseudomonadati</taxon>
        <taxon>Myxococcota</taxon>
        <taxon>Polyangia</taxon>
        <taxon>Polyangiales</taxon>
        <taxon>Labilitrichaceae</taxon>
        <taxon>Labilithrix</taxon>
    </lineage>
</organism>
<evidence type="ECO:0000256" key="3">
    <source>
        <dbReference type="SAM" id="Phobius"/>
    </source>
</evidence>
<feature type="region of interest" description="Disordered" evidence="2">
    <location>
        <begin position="1"/>
        <end position="23"/>
    </location>
</feature>
<sequence length="266" mass="28257">MSTTNSTPNTPHAGQAGSPYRSELDALRERKESLEKELAGVRQQATELSTLKAREEQLARELEGVDARLRNGGVPKRALPLLDQVRVASPCSASWDKMVGDEHVRFCLSCEKNVYNLSSLSRDAAEALLEKHAGGEMCVRYYQRADGTILTQDCPEGVKKKRRKKLALAIAGAGAMAAATAIAFGRETCHTQGIVAGGIQPLPPPEPSAMGTTAPPSDPTPPTAPTVTAKLGELPPKAMPLTGVVAPRPQPLTGKRAPVQVGKVTR</sequence>
<feature type="transmembrane region" description="Helical" evidence="3">
    <location>
        <begin position="166"/>
        <end position="185"/>
    </location>
</feature>
<dbReference type="Proteomes" id="UP000064967">
    <property type="component" value="Chromosome"/>
</dbReference>